<comment type="caution">
    <text evidence="1">The sequence shown here is derived from an EMBL/GenBank/DDBJ whole genome shotgun (WGS) entry which is preliminary data.</text>
</comment>
<proteinExistence type="predicted"/>
<name>A0A951Q1M7_9NOST</name>
<sequence length="64" mass="7004">MLVVKGQLFVCDDFKGHVEPGKQDGSIKSELDNYQTHLAQIAKNIQTQRCQDTASIGVTLTING</sequence>
<dbReference type="Proteomes" id="UP000715781">
    <property type="component" value="Unassembled WGS sequence"/>
</dbReference>
<protein>
    <submittedName>
        <fullName evidence="1">Uncharacterized protein</fullName>
    </submittedName>
</protein>
<organism evidence="1 2">
    <name type="scientific">Mojavia pulchra JT2-VF2</name>
    <dbReference type="NCBI Taxonomy" id="287848"/>
    <lineage>
        <taxon>Bacteria</taxon>
        <taxon>Bacillati</taxon>
        <taxon>Cyanobacteriota</taxon>
        <taxon>Cyanophyceae</taxon>
        <taxon>Nostocales</taxon>
        <taxon>Nostocaceae</taxon>
    </lineage>
</organism>
<evidence type="ECO:0000313" key="2">
    <source>
        <dbReference type="Proteomes" id="UP000715781"/>
    </source>
</evidence>
<reference evidence="1" key="2">
    <citation type="journal article" date="2022" name="Microbiol. Resour. Announc.">
        <title>Metagenome Sequencing to Explore Phylogenomics of Terrestrial Cyanobacteria.</title>
        <authorList>
            <person name="Ward R.D."/>
            <person name="Stajich J.E."/>
            <person name="Johansen J.R."/>
            <person name="Huntemann M."/>
            <person name="Clum A."/>
            <person name="Foster B."/>
            <person name="Foster B."/>
            <person name="Roux S."/>
            <person name="Palaniappan K."/>
            <person name="Varghese N."/>
            <person name="Mukherjee S."/>
            <person name="Reddy T.B.K."/>
            <person name="Daum C."/>
            <person name="Copeland A."/>
            <person name="Chen I.A."/>
            <person name="Ivanova N.N."/>
            <person name="Kyrpides N.C."/>
            <person name="Shapiro N."/>
            <person name="Eloe-Fadrosh E.A."/>
            <person name="Pietrasiak N."/>
        </authorList>
    </citation>
    <scope>NUCLEOTIDE SEQUENCE</scope>
    <source>
        <strain evidence="1">JT2-VF2</strain>
    </source>
</reference>
<dbReference type="AlphaFoldDB" id="A0A951Q1M7"/>
<dbReference type="EMBL" id="JAHHHN010000015">
    <property type="protein sequence ID" value="MBW4563723.1"/>
    <property type="molecule type" value="Genomic_DNA"/>
</dbReference>
<reference evidence="1" key="1">
    <citation type="submission" date="2021-05" db="EMBL/GenBank/DDBJ databases">
        <authorList>
            <person name="Pietrasiak N."/>
            <person name="Ward R."/>
            <person name="Stajich J.E."/>
            <person name="Kurbessoian T."/>
        </authorList>
    </citation>
    <scope>NUCLEOTIDE SEQUENCE</scope>
    <source>
        <strain evidence="1">JT2-VF2</strain>
    </source>
</reference>
<gene>
    <name evidence="1" type="ORF">KME32_21775</name>
</gene>
<evidence type="ECO:0000313" key="1">
    <source>
        <dbReference type="EMBL" id="MBW4563723.1"/>
    </source>
</evidence>
<accession>A0A951Q1M7</accession>